<dbReference type="SUPFAM" id="SSF56954">
    <property type="entry name" value="Outer membrane efflux proteins (OEP)"/>
    <property type="match status" value="1"/>
</dbReference>
<dbReference type="EMBL" id="JAAOCA010000002">
    <property type="protein sequence ID" value="MBD1597546.1"/>
    <property type="molecule type" value="Genomic_DNA"/>
</dbReference>
<keyword evidence="4 9" id="KW-0812">Transmembrane</keyword>
<dbReference type="NCBIfam" id="TIGR01845">
    <property type="entry name" value="outer_NodT"/>
    <property type="match status" value="1"/>
</dbReference>
<dbReference type="Pfam" id="PF02321">
    <property type="entry name" value="OEP"/>
    <property type="match status" value="2"/>
</dbReference>
<proteinExistence type="inferred from homology"/>
<name>A0ABR7YWM8_9PSED</name>
<evidence type="ECO:0000256" key="8">
    <source>
        <dbReference type="ARBA" id="ARBA00023288"/>
    </source>
</evidence>
<dbReference type="RefSeq" id="WP_190416970.1">
    <property type="nucleotide sequence ID" value="NZ_JAAOCB010000016.1"/>
</dbReference>
<comment type="caution">
    <text evidence="10">The sequence shown here is derived from an EMBL/GenBank/DDBJ whole genome shotgun (WGS) entry which is preliminary data.</text>
</comment>
<evidence type="ECO:0000256" key="4">
    <source>
        <dbReference type="ARBA" id="ARBA00022692"/>
    </source>
</evidence>
<reference evidence="10 11" key="1">
    <citation type="journal article" date="2020" name="Insects">
        <title>Bacteria Belonging to Pseudomonas typographi sp. nov. from the Bark Beetle Ips typographus Have Genomic Potential to Aid in the Host Ecology.</title>
        <authorList>
            <person name="Peral-Aranega E."/>
            <person name="Saati-Santamaria Z."/>
            <person name="Kolarik M."/>
            <person name="Rivas R."/>
            <person name="Garcia-Fraile P."/>
        </authorList>
    </citation>
    <scope>NUCLEOTIDE SEQUENCE [LARGE SCALE GENOMIC DNA]</scope>
    <source>
        <strain evidence="10 11">CA3A</strain>
    </source>
</reference>
<accession>A0ABR7YWM8</accession>
<keyword evidence="3 9" id="KW-1134">Transmembrane beta strand</keyword>
<evidence type="ECO:0000256" key="7">
    <source>
        <dbReference type="ARBA" id="ARBA00023237"/>
    </source>
</evidence>
<evidence type="ECO:0000313" key="10">
    <source>
        <dbReference type="EMBL" id="MBD1597546.1"/>
    </source>
</evidence>
<dbReference type="Gene3D" id="1.20.1600.10">
    <property type="entry name" value="Outer membrane efflux proteins (OEP)"/>
    <property type="match status" value="1"/>
</dbReference>
<dbReference type="PANTHER" id="PTHR30203:SF32">
    <property type="entry name" value="CATION EFFLUX SYSTEM PROTEIN CUSC"/>
    <property type="match status" value="1"/>
</dbReference>
<dbReference type="Gene3D" id="2.20.200.10">
    <property type="entry name" value="Outer membrane efflux proteins (OEP)"/>
    <property type="match status" value="1"/>
</dbReference>
<evidence type="ECO:0000256" key="3">
    <source>
        <dbReference type="ARBA" id="ARBA00022452"/>
    </source>
</evidence>
<comment type="similarity">
    <text evidence="2 9">Belongs to the outer membrane factor (OMF) (TC 1.B.17) family.</text>
</comment>
<evidence type="ECO:0000256" key="5">
    <source>
        <dbReference type="ARBA" id="ARBA00023136"/>
    </source>
</evidence>
<dbReference type="Proteomes" id="UP000805841">
    <property type="component" value="Unassembled WGS sequence"/>
</dbReference>
<sequence>MLANAQKTALCKRHLAFLKTLPGRLPGKEALIASFALLMVGCASMAPPNVAVPLPVSAAYPVTPEHPAGAPEANAAALSWQAFLTDAQLRALVQLALDNNRDLRVAVARVEQSRARYGIQRADLFPSVGLNADGSNERVPHDLSLTGQPEINHQYQAGVGFNTWELDFWGRIRSLRDAALDNYLASDAGRRAVELSVISEVADAYLQLRELDERLALAHRTVETREASLAIFTRRVAVGSTSQLDLTQVQSLLQQAHTLVAQLEQSRAVQVHALEMLVGKPVDLRPEASRSDTSILAEMAPGLPSDLLINRPDIVQAEYLLKASNANIGAARAAFFPRIVLTGSAGTASAELDNLFAAGSGAWNFAPSISLPIFDAGRNRSNLALAQAQREETVAQYEQSIQAAFRDVADALTDRHWLNEQVLTLQTTQSVQLERARLAKLRYDSGAAAFLEVLDAERDLLDVEQQLVQRRRELLSSQVALYNALGGGQAAIALSAASPKPERNAQ</sequence>
<dbReference type="InterPro" id="IPR010131">
    <property type="entry name" value="MdtP/NodT-like"/>
</dbReference>
<evidence type="ECO:0000313" key="11">
    <source>
        <dbReference type="Proteomes" id="UP000805841"/>
    </source>
</evidence>
<evidence type="ECO:0000256" key="2">
    <source>
        <dbReference type="ARBA" id="ARBA00007613"/>
    </source>
</evidence>
<keyword evidence="6 9" id="KW-0564">Palmitate</keyword>
<dbReference type="InterPro" id="IPR003423">
    <property type="entry name" value="OMP_efflux"/>
</dbReference>
<gene>
    <name evidence="10" type="ORF">HAQ05_02315</name>
</gene>
<organism evidence="10 11">
    <name type="scientific">Pseudomonas typographi</name>
    <dbReference type="NCBI Taxonomy" id="2715964"/>
    <lineage>
        <taxon>Bacteria</taxon>
        <taxon>Pseudomonadati</taxon>
        <taxon>Pseudomonadota</taxon>
        <taxon>Gammaproteobacteria</taxon>
        <taxon>Pseudomonadales</taxon>
        <taxon>Pseudomonadaceae</taxon>
        <taxon>Pseudomonas</taxon>
    </lineage>
</organism>
<keyword evidence="7" id="KW-0998">Cell outer membrane</keyword>
<dbReference type="PANTHER" id="PTHR30203">
    <property type="entry name" value="OUTER MEMBRANE CATION EFFLUX PROTEIN"/>
    <property type="match status" value="1"/>
</dbReference>
<evidence type="ECO:0000256" key="9">
    <source>
        <dbReference type="RuleBase" id="RU362097"/>
    </source>
</evidence>
<keyword evidence="5 9" id="KW-0472">Membrane</keyword>
<keyword evidence="8 9" id="KW-0449">Lipoprotein</keyword>
<protein>
    <submittedName>
        <fullName evidence="10">Efflux transporter outer membrane subunit</fullName>
    </submittedName>
</protein>
<keyword evidence="11" id="KW-1185">Reference proteome</keyword>
<comment type="subcellular location">
    <subcellularLocation>
        <location evidence="1 9">Cell outer membrane</location>
        <topology evidence="1 9">Lipid-anchor</topology>
    </subcellularLocation>
</comment>
<evidence type="ECO:0000256" key="6">
    <source>
        <dbReference type="ARBA" id="ARBA00023139"/>
    </source>
</evidence>
<evidence type="ECO:0000256" key="1">
    <source>
        <dbReference type="ARBA" id="ARBA00004459"/>
    </source>
</evidence>